<dbReference type="AlphaFoldDB" id="A0A803MGE1"/>
<proteinExistence type="predicted"/>
<protein>
    <recommendedName>
        <fullName evidence="4">HSF-type DNA-binding domain-containing protein</fullName>
    </recommendedName>
</protein>
<name>A0A803MGE1_CHEQI</name>
<evidence type="ECO:0000313" key="3">
    <source>
        <dbReference type="Proteomes" id="UP000596660"/>
    </source>
</evidence>
<dbReference type="Gene3D" id="1.10.10.10">
    <property type="entry name" value="Winged helix-like DNA-binding domain superfamily/Winged helix DNA-binding domain"/>
    <property type="match status" value="1"/>
</dbReference>
<dbReference type="GO" id="GO:0034605">
    <property type="term" value="P:cellular response to heat"/>
    <property type="evidence" value="ECO:0007669"/>
    <property type="project" value="TreeGrafter"/>
</dbReference>
<accession>A0A803MGE1</accession>
<dbReference type="GO" id="GO:0006357">
    <property type="term" value="P:regulation of transcription by RNA polymerase II"/>
    <property type="evidence" value="ECO:0007669"/>
    <property type="project" value="TreeGrafter"/>
</dbReference>
<dbReference type="Gramene" id="AUR62029043-RA">
    <property type="protein sequence ID" value="AUR62029043-RA:cds"/>
    <property type="gene ID" value="AUR62029043"/>
</dbReference>
<reference evidence="2" key="1">
    <citation type="journal article" date="2017" name="Nature">
        <title>The genome of Chenopodium quinoa.</title>
        <authorList>
            <person name="Jarvis D.E."/>
            <person name="Ho Y.S."/>
            <person name="Lightfoot D.J."/>
            <person name="Schmoeckel S.M."/>
            <person name="Li B."/>
            <person name="Borm T.J.A."/>
            <person name="Ohyanagi H."/>
            <person name="Mineta K."/>
            <person name="Michell C.T."/>
            <person name="Saber N."/>
            <person name="Kharbatia N.M."/>
            <person name="Rupper R.R."/>
            <person name="Sharp A.R."/>
            <person name="Dally N."/>
            <person name="Boughton B.A."/>
            <person name="Woo Y.H."/>
            <person name="Gao G."/>
            <person name="Schijlen E.G.W.M."/>
            <person name="Guo X."/>
            <person name="Momin A.A."/>
            <person name="Negrao S."/>
            <person name="Al-Babili S."/>
            <person name="Gehring C."/>
            <person name="Roessner U."/>
            <person name="Jung C."/>
            <person name="Murphy K."/>
            <person name="Arold S.T."/>
            <person name="Gojobori T."/>
            <person name="van der Linden C.G."/>
            <person name="van Loo E.N."/>
            <person name="Jellen E.N."/>
            <person name="Maughan P.J."/>
            <person name="Tester M."/>
        </authorList>
    </citation>
    <scope>NUCLEOTIDE SEQUENCE [LARGE SCALE GENOMIC DNA]</scope>
    <source>
        <strain evidence="2">cv. PI 614886</strain>
    </source>
</reference>
<evidence type="ECO:0000313" key="2">
    <source>
        <dbReference type="EnsemblPlants" id="AUR62029043-RA:cds"/>
    </source>
</evidence>
<organism evidence="2 3">
    <name type="scientific">Chenopodium quinoa</name>
    <name type="common">Quinoa</name>
    <dbReference type="NCBI Taxonomy" id="63459"/>
    <lineage>
        <taxon>Eukaryota</taxon>
        <taxon>Viridiplantae</taxon>
        <taxon>Streptophyta</taxon>
        <taxon>Embryophyta</taxon>
        <taxon>Tracheophyta</taxon>
        <taxon>Spermatophyta</taxon>
        <taxon>Magnoliopsida</taxon>
        <taxon>eudicotyledons</taxon>
        <taxon>Gunneridae</taxon>
        <taxon>Pentapetalae</taxon>
        <taxon>Caryophyllales</taxon>
        <taxon>Chenopodiaceae</taxon>
        <taxon>Chenopodioideae</taxon>
        <taxon>Atripliceae</taxon>
        <taxon>Chenopodium</taxon>
    </lineage>
</organism>
<dbReference type="InterPro" id="IPR036388">
    <property type="entry name" value="WH-like_DNA-bd_sf"/>
</dbReference>
<sequence>MGFRKVSTAHPVRWEFAHPGFQKGKKDLLKTIKRRVQGNGTNSNARLLHQKETEIEILKKEQEALKVEISDLKQQQQNSDTCLAAMGERMKTVEWKQQEFIMLLAKAMKKTNSFERLLQNYRQNKVLGGGEVHKRRRLVSNDNFLESFIAKHGDQFHKEEVSAAHLELKSYLGSSAIDLGSSLMSDQKSNLTSEISSPDLSSGSYIMWEKLMADDVICEGNREEAGFGVDQSKIVHELEDLIKPCSLIGYTNVGEIACPLGH</sequence>
<evidence type="ECO:0000256" key="1">
    <source>
        <dbReference type="SAM" id="Coils"/>
    </source>
</evidence>
<keyword evidence="1" id="KW-0175">Coiled coil</keyword>
<dbReference type="GO" id="GO:0000978">
    <property type="term" value="F:RNA polymerase II cis-regulatory region sequence-specific DNA binding"/>
    <property type="evidence" value="ECO:0007669"/>
    <property type="project" value="TreeGrafter"/>
</dbReference>
<dbReference type="PANTHER" id="PTHR10015">
    <property type="entry name" value="HEAT SHOCK TRANSCRIPTION FACTOR"/>
    <property type="match status" value="1"/>
</dbReference>
<dbReference type="PANTHER" id="PTHR10015:SF337">
    <property type="entry name" value="HEAT STRESS TRANSCRIPTION FACTOR A-3"/>
    <property type="match status" value="1"/>
</dbReference>
<dbReference type="Proteomes" id="UP000596660">
    <property type="component" value="Unplaced"/>
</dbReference>
<feature type="coiled-coil region" evidence="1">
    <location>
        <begin position="48"/>
        <end position="78"/>
    </location>
</feature>
<evidence type="ECO:0008006" key="4">
    <source>
        <dbReference type="Google" id="ProtNLM"/>
    </source>
</evidence>
<reference evidence="2" key="2">
    <citation type="submission" date="2021-03" db="UniProtKB">
        <authorList>
            <consortium name="EnsemblPlants"/>
        </authorList>
    </citation>
    <scope>IDENTIFICATION</scope>
</reference>
<keyword evidence="3" id="KW-1185">Reference proteome</keyword>
<dbReference type="EnsemblPlants" id="AUR62029043-RA">
    <property type="protein sequence ID" value="AUR62029043-RA:cds"/>
    <property type="gene ID" value="AUR62029043"/>
</dbReference>
<dbReference type="GO" id="GO:0005634">
    <property type="term" value="C:nucleus"/>
    <property type="evidence" value="ECO:0007669"/>
    <property type="project" value="TreeGrafter"/>
</dbReference>
<dbReference type="GO" id="GO:0003700">
    <property type="term" value="F:DNA-binding transcription factor activity"/>
    <property type="evidence" value="ECO:0007669"/>
    <property type="project" value="TreeGrafter"/>
</dbReference>